<organism evidence="1 2">
    <name type="scientific">Mariniradius sediminis</name>
    <dbReference type="NCBI Taxonomy" id="2909237"/>
    <lineage>
        <taxon>Bacteria</taxon>
        <taxon>Pseudomonadati</taxon>
        <taxon>Bacteroidota</taxon>
        <taxon>Cytophagia</taxon>
        <taxon>Cytophagales</taxon>
        <taxon>Cyclobacteriaceae</taxon>
        <taxon>Mariniradius</taxon>
    </lineage>
</organism>
<dbReference type="EMBL" id="JAKEVZ010000004">
    <property type="protein sequence ID" value="MCF1750889.1"/>
    <property type="molecule type" value="Genomic_DNA"/>
</dbReference>
<dbReference type="SUPFAM" id="SSF101874">
    <property type="entry name" value="YceI-like"/>
    <property type="match status" value="1"/>
</dbReference>
<keyword evidence="2" id="KW-1185">Reference proteome</keyword>
<reference evidence="1 2" key="1">
    <citation type="submission" date="2022-01" db="EMBL/GenBank/DDBJ databases">
        <title>Mariniradius saccharolyticus sp. nov., isolated from sediment of a river.</title>
        <authorList>
            <person name="Liu H."/>
        </authorList>
    </citation>
    <scope>NUCLEOTIDE SEQUENCE [LARGE SCALE GENOMIC DNA]</scope>
    <source>
        <strain evidence="1 2">RY-2</strain>
    </source>
</reference>
<dbReference type="InterPro" id="IPR036761">
    <property type="entry name" value="TTHA0802/YceI-like_sf"/>
</dbReference>
<gene>
    <name evidence="1" type="ORF">L0U89_07375</name>
</gene>
<evidence type="ECO:0000313" key="1">
    <source>
        <dbReference type="EMBL" id="MCF1750889.1"/>
    </source>
</evidence>
<protein>
    <recommendedName>
        <fullName evidence="3">YceI-like domain-containing protein</fullName>
    </recommendedName>
</protein>
<sequence>MRILLLILLLLVGVPNKERTLVVTRKMIQVSGQTSLGGFNCDYNKIGLKDTLFLDAGGKVKEIVFDVPVEDFSCGNFLLNRDFRKTLQAEKFPQAIVKVKNLRSNYGYYTCDLAVDLVGKKLNFTDLVLKRVADGLTGELVLSFEQLELKAPSKMGGLVKVDEKLNLSIFLGL</sequence>
<comment type="caution">
    <text evidence="1">The sequence shown here is derived from an EMBL/GenBank/DDBJ whole genome shotgun (WGS) entry which is preliminary data.</text>
</comment>
<dbReference type="RefSeq" id="WP_234860940.1">
    <property type="nucleotide sequence ID" value="NZ_JAKEVZ010000004.1"/>
</dbReference>
<proteinExistence type="predicted"/>
<evidence type="ECO:0000313" key="2">
    <source>
        <dbReference type="Proteomes" id="UP001201449"/>
    </source>
</evidence>
<evidence type="ECO:0008006" key="3">
    <source>
        <dbReference type="Google" id="ProtNLM"/>
    </source>
</evidence>
<name>A0ABS9BU63_9BACT</name>
<dbReference type="Proteomes" id="UP001201449">
    <property type="component" value="Unassembled WGS sequence"/>
</dbReference>
<accession>A0ABS9BU63</accession>